<keyword evidence="12" id="KW-0004">4Fe-4S</keyword>
<evidence type="ECO:0000256" key="5">
    <source>
        <dbReference type="ARBA" id="ARBA00012773"/>
    </source>
</evidence>
<organism evidence="14 15">
    <name type="scientific">Blautia segnis</name>
    <dbReference type="NCBI Taxonomy" id="2763030"/>
    <lineage>
        <taxon>Bacteria</taxon>
        <taxon>Bacillati</taxon>
        <taxon>Bacillota</taxon>
        <taxon>Clostridia</taxon>
        <taxon>Lachnospirales</taxon>
        <taxon>Lachnospiraceae</taxon>
        <taxon>Blautia</taxon>
    </lineage>
</organism>
<evidence type="ECO:0000256" key="12">
    <source>
        <dbReference type="RuleBase" id="RU003688"/>
    </source>
</evidence>
<dbReference type="InterPro" id="IPR027417">
    <property type="entry name" value="P-loop_NTPase"/>
</dbReference>
<dbReference type="InterPro" id="IPR000510">
    <property type="entry name" value="Nase/OxRdtase_comp1"/>
</dbReference>
<name>A0A8I0ACM3_9FIRM</name>
<comment type="similarity">
    <text evidence="3 12">Belongs to the NifH/BchL/ChlL family.</text>
</comment>
<dbReference type="PROSITE" id="PS00692">
    <property type="entry name" value="NIFH_FRXC_2"/>
    <property type="match status" value="1"/>
</dbReference>
<evidence type="ECO:0000256" key="11">
    <source>
        <dbReference type="ARBA" id="ARBA00047967"/>
    </source>
</evidence>
<protein>
    <recommendedName>
        <fullName evidence="5">nitrogenase</fullName>
        <ecNumber evidence="5">1.18.6.1</ecNumber>
    </recommendedName>
</protein>
<dbReference type="PANTHER" id="PTHR42864">
    <property type="entry name" value="LIGHT-INDEPENDENT PROTOCHLOROPHYLLIDE REDUCTASE IRON-SULFUR ATP-BINDING PROTEIN"/>
    <property type="match status" value="1"/>
</dbReference>
<dbReference type="GO" id="GO:0005524">
    <property type="term" value="F:ATP binding"/>
    <property type="evidence" value="ECO:0007669"/>
    <property type="project" value="UniProtKB-KW"/>
</dbReference>
<evidence type="ECO:0000256" key="10">
    <source>
        <dbReference type="ARBA" id="ARBA00023014"/>
    </source>
</evidence>
<gene>
    <name evidence="14" type="ORF">H8S54_03710</name>
</gene>
<feature type="domain" description="Nitrogenase/oxidoreductase component 1" evidence="13">
    <location>
        <begin position="311"/>
        <end position="675"/>
    </location>
</feature>
<dbReference type="PROSITE" id="PS51026">
    <property type="entry name" value="NIFH_FRXC_3"/>
    <property type="match status" value="1"/>
</dbReference>
<dbReference type="GO" id="GO:0016163">
    <property type="term" value="F:nitrogenase activity"/>
    <property type="evidence" value="ECO:0007669"/>
    <property type="project" value="UniProtKB-EC"/>
</dbReference>
<keyword evidence="9 12" id="KW-0408">Iron</keyword>
<comment type="cofactor">
    <cofactor evidence="1">
        <name>[4Fe-4S] cluster</name>
        <dbReference type="ChEBI" id="CHEBI:49883"/>
    </cofactor>
</comment>
<comment type="catalytic activity">
    <reaction evidence="11">
        <text>N2 + 8 reduced [2Fe-2S]-[ferredoxin] + 16 ATP + 16 H2O = H2 + 8 oxidized [2Fe-2S]-[ferredoxin] + 2 NH4(+) + 16 ADP + 16 phosphate + 6 H(+)</text>
        <dbReference type="Rhea" id="RHEA:21448"/>
        <dbReference type="Rhea" id="RHEA-COMP:10000"/>
        <dbReference type="Rhea" id="RHEA-COMP:10001"/>
        <dbReference type="ChEBI" id="CHEBI:15377"/>
        <dbReference type="ChEBI" id="CHEBI:15378"/>
        <dbReference type="ChEBI" id="CHEBI:17997"/>
        <dbReference type="ChEBI" id="CHEBI:18276"/>
        <dbReference type="ChEBI" id="CHEBI:28938"/>
        <dbReference type="ChEBI" id="CHEBI:30616"/>
        <dbReference type="ChEBI" id="CHEBI:33737"/>
        <dbReference type="ChEBI" id="CHEBI:33738"/>
        <dbReference type="ChEBI" id="CHEBI:43474"/>
        <dbReference type="ChEBI" id="CHEBI:456216"/>
        <dbReference type="EC" id="1.18.6.1"/>
    </reaction>
</comment>
<keyword evidence="12" id="KW-0560">Oxidoreductase</keyword>
<evidence type="ECO:0000256" key="6">
    <source>
        <dbReference type="ARBA" id="ARBA00022723"/>
    </source>
</evidence>
<dbReference type="Pfam" id="PF00142">
    <property type="entry name" value="Fer4_NifH"/>
    <property type="match status" value="1"/>
</dbReference>
<evidence type="ECO:0000256" key="1">
    <source>
        <dbReference type="ARBA" id="ARBA00001966"/>
    </source>
</evidence>
<keyword evidence="15" id="KW-1185">Reference proteome</keyword>
<dbReference type="EC" id="1.18.6.1" evidence="5"/>
<evidence type="ECO:0000256" key="9">
    <source>
        <dbReference type="ARBA" id="ARBA00023004"/>
    </source>
</evidence>
<dbReference type="Gene3D" id="3.40.50.1980">
    <property type="entry name" value="Nitrogenase molybdenum iron protein domain"/>
    <property type="match status" value="1"/>
</dbReference>
<evidence type="ECO:0000256" key="4">
    <source>
        <dbReference type="ARBA" id="ARBA00011738"/>
    </source>
</evidence>
<keyword evidence="10 12" id="KW-0411">Iron-sulfur</keyword>
<dbReference type="Gene3D" id="3.40.50.300">
    <property type="entry name" value="P-loop containing nucleotide triphosphate hydrolases"/>
    <property type="match status" value="1"/>
</dbReference>
<dbReference type="AlphaFoldDB" id="A0A8I0ACM3"/>
<dbReference type="GO" id="GO:0051539">
    <property type="term" value="F:4 iron, 4 sulfur cluster binding"/>
    <property type="evidence" value="ECO:0007669"/>
    <property type="project" value="UniProtKB-KW"/>
</dbReference>
<sequence>MQIAVYGKGGIGKSTMSANLSAALAACGSKVLQIGCDPKHDSTRLLHHGRKVVTILDYLLNTPEDEQKLDDVLMTGFLDTGCVEAGGPRPGMGCAGRGILTAFDFLNQFHAMEHYDQIVYDVLGDVVCGGFAVPVRRQYANAVFLVTSGESMAIYAANNILCGIKNLNPNGSQIAGIIYNSRGVGDESKRVEDFAQAVHLPILARIPRSSSFAQAEKEAMTLVEKDPDSTEAKIFLELAGKLLNQPRLYPAQPLSEEQMELFMRGDTPSQATAPVQEKKPAVVIPPTPAAPSGTKKRALSDPFSRVPLYGCAYRGAVDLAIHIKDAAVLGHAPKSCTWYAINGFSSYARRGLYERGILYPAFVPRQFENTDITVNDAVYGGIDHARQKALEMAARGIRNIIAVTACIPGLSGDDLVPLQKELKTLGVNMYIIHTDGIEAGDYNDGMALCYKTLALEAVDSDVTPEPDCINIVYEPTISSQTDKNFMDLQDMLEKMGIRINCRFLCAEFMENIRQFKKAPYSIMARYDELGHQLQNIFEEKYGCKFLDGELPRGFSETADWLRMVGRLYGKTAEAEQVIAEKQLQYRNQIDALKPLYKNKKVLFFLNNKIIDWIFELSRDLDWNVVDSILIGSKEDRTIDWRHQFSKDWDGNLESLKKSIAEKKPDLIILNHSIAQACIPADIFTANLSRDVGSGFFAGTECALRWSQLFENSLEGRWKHDKSIFEKLCR</sequence>
<dbReference type="GO" id="GO:0046872">
    <property type="term" value="F:metal ion binding"/>
    <property type="evidence" value="ECO:0007669"/>
    <property type="project" value="UniProtKB-KW"/>
</dbReference>
<dbReference type="InterPro" id="IPR030655">
    <property type="entry name" value="NifH/chlL_CS"/>
</dbReference>
<evidence type="ECO:0000256" key="7">
    <source>
        <dbReference type="ARBA" id="ARBA00022741"/>
    </source>
</evidence>
<dbReference type="SUPFAM" id="SSF52540">
    <property type="entry name" value="P-loop containing nucleoside triphosphate hydrolases"/>
    <property type="match status" value="1"/>
</dbReference>
<comment type="subunit">
    <text evidence="4">Homodimer.</text>
</comment>
<proteinExistence type="inferred from homology"/>
<dbReference type="RefSeq" id="WP_021925274.1">
    <property type="nucleotide sequence ID" value="NZ_JACOOT010000009.1"/>
</dbReference>
<reference evidence="14 15" key="1">
    <citation type="submission" date="2020-08" db="EMBL/GenBank/DDBJ databases">
        <title>Genome public.</title>
        <authorList>
            <person name="Liu C."/>
            <person name="Sun Q."/>
        </authorList>
    </citation>
    <scope>NUCLEOTIDE SEQUENCE [LARGE SCALE GENOMIC DNA]</scope>
    <source>
        <strain evidence="14 15">BX17</strain>
    </source>
</reference>
<accession>A0A8I0ACM3</accession>
<evidence type="ECO:0000256" key="2">
    <source>
        <dbReference type="ARBA" id="ARBA00002234"/>
    </source>
</evidence>
<keyword evidence="7 12" id="KW-0547">Nucleotide-binding</keyword>
<dbReference type="SUPFAM" id="SSF53807">
    <property type="entry name" value="Helical backbone' metal receptor"/>
    <property type="match status" value="1"/>
</dbReference>
<dbReference type="Pfam" id="PF00148">
    <property type="entry name" value="Oxidored_nitro"/>
    <property type="match status" value="1"/>
</dbReference>
<dbReference type="Proteomes" id="UP000652847">
    <property type="component" value="Unassembled WGS sequence"/>
</dbReference>
<evidence type="ECO:0000259" key="13">
    <source>
        <dbReference type="Pfam" id="PF00148"/>
    </source>
</evidence>
<comment type="caution">
    <text evidence="14">The sequence shown here is derived from an EMBL/GenBank/DDBJ whole genome shotgun (WGS) entry which is preliminary data.</text>
</comment>
<evidence type="ECO:0000256" key="8">
    <source>
        <dbReference type="ARBA" id="ARBA00022840"/>
    </source>
</evidence>
<dbReference type="PRINTS" id="PR00091">
    <property type="entry name" value="NITROGNASEII"/>
</dbReference>
<evidence type="ECO:0000313" key="14">
    <source>
        <dbReference type="EMBL" id="MBC5650247.1"/>
    </source>
</evidence>
<evidence type="ECO:0000256" key="3">
    <source>
        <dbReference type="ARBA" id="ARBA00005504"/>
    </source>
</evidence>
<dbReference type="InterPro" id="IPR000392">
    <property type="entry name" value="NifH/frxC"/>
</dbReference>
<keyword evidence="8 12" id="KW-0067">ATP-binding</keyword>
<comment type="function">
    <text evidence="2">The key enzymatic reactions in nitrogen fixation are catalyzed by the nitrogenase complex, which has 2 components: the iron protein and the molybdenum-iron protein.</text>
</comment>
<dbReference type="Gene3D" id="3.40.50.12380">
    <property type="entry name" value="Nitrogenase MoFe cofactor biosynthesis protein NifE, C-terminal"/>
    <property type="match status" value="1"/>
</dbReference>
<dbReference type="EMBL" id="JACOOT010000009">
    <property type="protein sequence ID" value="MBC5650247.1"/>
    <property type="molecule type" value="Genomic_DNA"/>
</dbReference>
<keyword evidence="6 12" id="KW-0479">Metal-binding</keyword>
<dbReference type="PROSITE" id="PS00746">
    <property type="entry name" value="NIFH_FRXC_1"/>
    <property type="match status" value="1"/>
</dbReference>
<dbReference type="PANTHER" id="PTHR42864:SF2">
    <property type="entry name" value="LIGHT-INDEPENDENT PROTOCHLOROPHYLLIDE REDUCTASE IRON-SULFUR ATP-BINDING PROTEIN"/>
    <property type="match status" value="1"/>
</dbReference>
<evidence type="ECO:0000313" key="15">
    <source>
        <dbReference type="Proteomes" id="UP000652847"/>
    </source>
</evidence>